<organism evidence="1 2">
    <name type="scientific">Psophocarpus tetragonolobus</name>
    <name type="common">Winged bean</name>
    <name type="synonym">Dolichos tetragonolobus</name>
    <dbReference type="NCBI Taxonomy" id="3891"/>
    <lineage>
        <taxon>Eukaryota</taxon>
        <taxon>Viridiplantae</taxon>
        <taxon>Streptophyta</taxon>
        <taxon>Embryophyta</taxon>
        <taxon>Tracheophyta</taxon>
        <taxon>Spermatophyta</taxon>
        <taxon>Magnoliopsida</taxon>
        <taxon>eudicotyledons</taxon>
        <taxon>Gunneridae</taxon>
        <taxon>Pentapetalae</taxon>
        <taxon>rosids</taxon>
        <taxon>fabids</taxon>
        <taxon>Fabales</taxon>
        <taxon>Fabaceae</taxon>
        <taxon>Papilionoideae</taxon>
        <taxon>50 kb inversion clade</taxon>
        <taxon>NPAAA clade</taxon>
        <taxon>indigoferoid/millettioid clade</taxon>
        <taxon>Phaseoleae</taxon>
        <taxon>Psophocarpus</taxon>
    </lineage>
</organism>
<dbReference type="Proteomes" id="UP001386955">
    <property type="component" value="Unassembled WGS sequence"/>
</dbReference>
<reference evidence="1 2" key="1">
    <citation type="submission" date="2024-01" db="EMBL/GenBank/DDBJ databases">
        <title>The genomes of 5 underutilized Papilionoideae crops provide insights into root nodulation and disease resistanc.</title>
        <authorList>
            <person name="Jiang F."/>
        </authorList>
    </citation>
    <scope>NUCLEOTIDE SEQUENCE [LARGE SCALE GENOMIC DNA]</scope>
    <source>
        <strain evidence="1">DUOXIRENSHENG_FW03</strain>
        <tissue evidence="1">Leaves</tissue>
    </source>
</reference>
<evidence type="ECO:0000313" key="2">
    <source>
        <dbReference type="Proteomes" id="UP001386955"/>
    </source>
</evidence>
<keyword evidence="2" id="KW-1185">Reference proteome</keyword>
<name>A0AAN9XUF5_PSOTE</name>
<comment type="caution">
    <text evidence="1">The sequence shown here is derived from an EMBL/GenBank/DDBJ whole genome shotgun (WGS) entry which is preliminary data.</text>
</comment>
<sequence length="137" mass="15719">MLQPKLFLSSYQGGRQRKISTSSEQASSLRDVQKVGRKQGEDYVHNLLKEREWLMKNLAIVKGEIGQLKDERKGLDDLGRLVANEKQFLKSPQNLLKGFKVIEEQVKVLYHEANISRMACFKVVINGDMVDIEEDDI</sequence>
<dbReference type="AlphaFoldDB" id="A0AAN9XUF5"/>
<evidence type="ECO:0000313" key="1">
    <source>
        <dbReference type="EMBL" id="KAK7407541.1"/>
    </source>
</evidence>
<proteinExistence type="predicted"/>
<dbReference type="EMBL" id="JAYMYS010000002">
    <property type="protein sequence ID" value="KAK7407541.1"/>
    <property type="molecule type" value="Genomic_DNA"/>
</dbReference>
<accession>A0AAN9XUF5</accession>
<protein>
    <submittedName>
        <fullName evidence="1">Uncharacterized protein</fullName>
    </submittedName>
</protein>
<gene>
    <name evidence="1" type="ORF">VNO78_09494</name>
</gene>